<protein>
    <recommendedName>
        <fullName evidence="4">hydroxyacid-oxoacid transhydrogenase</fullName>
        <ecNumber evidence="4">1.1.99.24</ecNumber>
    </recommendedName>
</protein>
<evidence type="ECO:0000256" key="3">
    <source>
        <dbReference type="ARBA" id="ARBA00010005"/>
    </source>
</evidence>
<evidence type="ECO:0000256" key="8">
    <source>
        <dbReference type="ARBA" id="ARBA00049496"/>
    </source>
</evidence>
<evidence type="ECO:0000256" key="7">
    <source>
        <dbReference type="ARBA" id="ARBA00023128"/>
    </source>
</evidence>
<keyword evidence="6" id="KW-0560">Oxidoreductase</keyword>
<accession>A0ABR2XNI2</accession>
<dbReference type="InterPro" id="IPR001670">
    <property type="entry name" value="ADH_Fe/GldA"/>
</dbReference>
<comment type="subcellular location">
    <subcellularLocation>
        <location evidence="2">Mitochondrion</location>
    </subcellularLocation>
</comment>
<keyword evidence="7" id="KW-0496">Mitochondrion</keyword>
<evidence type="ECO:0000256" key="2">
    <source>
        <dbReference type="ARBA" id="ARBA00004173"/>
    </source>
</evidence>
<evidence type="ECO:0000313" key="12">
    <source>
        <dbReference type="Proteomes" id="UP001465668"/>
    </source>
</evidence>
<comment type="catalytic activity">
    <reaction evidence="1">
        <text>(S)-3-hydroxybutanoate + 2-oxoglutarate = (R)-2-hydroxyglutarate + acetoacetate</text>
        <dbReference type="Rhea" id="RHEA:23048"/>
        <dbReference type="ChEBI" id="CHEBI:11047"/>
        <dbReference type="ChEBI" id="CHEBI:13705"/>
        <dbReference type="ChEBI" id="CHEBI:15801"/>
        <dbReference type="ChEBI" id="CHEBI:16810"/>
        <dbReference type="EC" id="1.1.99.24"/>
    </reaction>
</comment>
<evidence type="ECO:0000259" key="10">
    <source>
        <dbReference type="Pfam" id="PF25137"/>
    </source>
</evidence>
<evidence type="ECO:0000256" key="6">
    <source>
        <dbReference type="ARBA" id="ARBA00023002"/>
    </source>
</evidence>
<dbReference type="InterPro" id="IPR056798">
    <property type="entry name" value="ADH_Fe_C"/>
</dbReference>
<gene>
    <name evidence="11" type="ORF">SCAR479_08041</name>
</gene>
<dbReference type="InterPro" id="IPR039697">
    <property type="entry name" value="Alcohol_dehydrogenase_Fe"/>
</dbReference>
<evidence type="ECO:0000256" key="5">
    <source>
        <dbReference type="ARBA" id="ARBA00022946"/>
    </source>
</evidence>
<dbReference type="CDD" id="cd08190">
    <property type="entry name" value="HOT"/>
    <property type="match status" value="1"/>
</dbReference>
<dbReference type="InterPro" id="IPR042157">
    <property type="entry name" value="HOT"/>
</dbReference>
<comment type="caution">
    <text evidence="11">The sequence shown here is derived from an EMBL/GenBank/DDBJ whole genome shotgun (WGS) entry which is preliminary data.</text>
</comment>
<evidence type="ECO:0000256" key="4">
    <source>
        <dbReference type="ARBA" id="ARBA00013182"/>
    </source>
</evidence>
<evidence type="ECO:0000256" key="1">
    <source>
        <dbReference type="ARBA" id="ARBA00000813"/>
    </source>
</evidence>
<feature type="domain" description="Fe-containing alcohol dehydrogenase-like C-terminal" evidence="10">
    <location>
        <begin position="226"/>
        <end position="396"/>
    </location>
</feature>
<dbReference type="Gene3D" id="3.40.50.1970">
    <property type="match status" value="1"/>
</dbReference>
<proteinExistence type="inferred from homology"/>
<keyword evidence="12" id="KW-1185">Reference proteome</keyword>
<evidence type="ECO:0000259" key="9">
    <source>
        <dbReference type="Pfam" id="PF00465"/>
    </source>
</evidence>
<dbReference type="EC" id="1.1.99.24" evidence="4"/>
<name>A0ABR2XNI2_9PEZI</name>
<organism evidence="11 12">
    <name type="scientific">Seiridium cardinale</name>
    <dbReference type="NCBI Taxonomy" id="138064"/>
    <lineage>
        <taxon>Eukaryota</taxon>
        <taxon>Fungi</taxon>
        <taxon>Dikarya</taxon>
        <taxon>Ascomycota</taxon>
        <taxon>Pezizomycotina</taxon>
        <taxon>Sordariomycetes</taxon>
        <taxon>Xylariomycetidae</taxon>
        <taxon>Amphisphaeriales</taxon>
        <taxon>Sporocadaceae</taxon>
        <taxon>Seiridium</taxon>
    </lineage>
</organism>
<reference evidence="11 12" key="1">
    <citation type="submission" date="2024-02" db="EMBL/GenBank/DDBJ databases">
        <title>First draft genome assembly of two strains of Seiridium cardinale.</title>
        <authorList>
            <person name="Emiliani G."/>
            <person name="Scali E."/>
        </authorList>
    </citation>
    <scope>NUCLEOTIDE SEQUENCE [LARGE SCALE GENOMIC DNA]</scope>
    <source>
        <strain evidence="11 12">BM-138-000479</strain>
    </source>
</reference>
<sequence>MAASSIRFGPGVTKEVGMDFTNMGAKKVCVVTDSTVRRLTAMKQVEEALTAEGIEYEIFDKVRVEPKDSSIKEAIAFAKPYRPDAFLGVGGGSVIDTAKLMNLYTVYPEADFLDFVNAPLGNGRPIDRKLKPLIAIPTTAGTGSETTGTAIFDLVAKRAKTGIAHRNLKPTLGICDPLNTKTMPAAVKASSGLDVLCHSLESWTAIPYNTRTPRPTNPILRPAYQGANPISDIFSLNALRATVKYLPRAVRDPEDFEAQSEMLLASTLAGVGFGNAGVHLCHGMSYPISGQNPGYKHAGYQVETPIIPHGVSVAVSAPAVFKFTGASNPERHLQAAEAFGVDISNVKREDAGAVLADALTKFLAELGDQPKGLKALGFDDSHIDALVEGTIPQARVLMLAPGLGTELEKEREQLRGLFEAAMVH</sequence>
<comment type="catalytic activity">
    <reaction evidence="8">
        <text>4-hydroxybutanoate + 2-oxoglutarate = (R)-2-hydroxyglutarate + succinate semialdehyde</text>
        <dbReference type="Rhea" id="RHEA:24734"/>
        <dbReference type="ChEBI" id="CHEBI:15801"/>
        <dbReference type="ChEBI" id="CHEBI:16724"/>
        <dbReference type="ChEBI" id="CHEBI:16810"/>
        <dbReference type="ChEBI" id="CHEBI:57706"/>
        <dbReference type="EC" id="1.1.99.24"/>
    </reaction>
</comment>
<dbReference type="EMBL" id="JARVKM010000035">
    <property type="protein sequence ID" value="KAK9775365.1"/>
    <property type="molecule type" value="Genomic_DNA"/>
</dbReference>
<feature type="domain" description="Alcohol dehydrogenase iron-type/glycerol dehydrogenase GldA" evidence="9">
    <location>
        <begin position="4"/>
        <end position="177"/>
    </location>
</feature>
<evidence type="ECO:0000313" key="11">
    <source>
        <dbReference type="EMBL" id="KAK9775365.1"/>
    </source>
</evidence>
<keyword evidence="5" id="KW-0809">Transit peptide</keyword>
<dbReference type="Proteomes" id="UP001465668">
    <property type="component" value="Unassembled WGS sequence"/>
</dbReference>
<dbReference type="PANTHER" id="PTHR11496:SF83">
    <property type="entry name" value="HYDROXYACID-OXOACID TRANSHYDROGENASE, MITOCHONDRIAL"/>
    <property type="match status" value="1"/>
</dbReference>
<dbReference type="SUPFAM" id="SSF56796">
    <property type="entry name" value="Dehydroquinate synthase-like"/>
    <property type="match status" value="1"/>
</dbReference>
<dbReference type="PANTHER" id="PTHR11496">
    <property type="entry name" value="ALCOHOL DEHYDROGENASE"/>
    <property type="match status" value="1"/>
</dbReference>
<dbReference type="Pfam" id="PF25137">
    <property type="entry name" value="ADH_Fe_C"/>
    <property type="match status" value="1"/>
</dbReference>
<comment type="similarity">
    <text evidence="3">Belongs to the iron-containing alcohol dehydrogenase family. Hydroxyacid-oxoacid transhydrogenase subfamily.</text>
</comment>
<dbReference type="Gene3D" id="1.20.1090.10">
    <property type="entry name" value="Dehydroquinate synthase-like - alpha domain"/>
    <property type="match status" value="1"/>
</dbReference>
<dbReference type="Pfam" id="PF00465">
    <property type="entry name" value="Fe-ADH"/>
    <property type="match status" value="1"/>
</dbReference>